<organism evidence="2 3">
    <name type="scientific">Kordia algicida OT-1</name>
    <dbReference type="NCBI Taxonomy" id="391587"/>
    <lineage>
        <taxon>Bacteria</taxon>
        <taxon>Pseudomonadati</taxon>
        <taxon>Bacteroidota</taxon>
        <taxon>Flavobacteriia</taxon>
        <taxon>Flavobacteriales</taxon>
        <taxon>Flavobacteriaceae</taxon>
        <taxon>Kordia</taxon>
    </lineage>
</organism>
<dbReference type="HOGENOM" id="CLU_1641537_0_0_10"/>
<accession>A9DM50</accession>
<feature type="transmembrane region" description="Helical" evidence="1">
    <location>
        <begin position="116"/>
        <end position="136"/>
    </location>
</feature>
<comment type="caution">
    <text evidence="2">The sequence shown here is derived from an EMBL/GenBank/DDBJ whole genome shotgun (WGS) entry which is preliminary data.</text>
</comment>
<keyword evidence="1" id="KW-0472">Membrane</keyword>
<keyword evidence="1" id="KW-1133">Transmembrane helix</keyword>
<reference evidence="2 3" key="1">
    <citation type="journal article" date="2011" name="J. Bacteriol.">
        <title>Genome sequence of the algicidal bacterium Kordia algicida OT-1.</title>
        <authorList>
            <person name="Lee H.S."/>
            <person name="Kang S.G."/>
            <person name="Kwon K.K."/>
            <person name="Lee J.H."/>
            <person name="Kim S.J."/>
        </authorList>
    </citation>
    <scope>NUCLEOTIDE SEQUENCE [LARGE SCALE GENOMIC DNA]</scope>
    <source>
        <strain evidence="2 3">OT-1</strain>
    </source>
</reference>
<feature type="transmembrane region" description="Helical" evidence="1">
    <location>
        <begin position="79"/>
        <end position="100"/>
    </location>
</feature>
<dbReference type="AlphaFoldDB" id="A9DM50"/>
<dbReference type="Proteomes" id="UP000002945">
    <property type="component" value="Unassembled WGS sequence"/>
</dbReference>
<dbReference type="OrthoDB" id="1450748at2"/>
<name>A9DM50_9FLAO</name>
<proteinExistence type="predicted"/>
<sequence length="161" mass="18654">MRFIKILLIAICSLIILGMSYAIWEQDSFDKLLKFPLFAKIIIGLVFVLSTLNILYHIKSFRFYRRAAKQNLHKDLSKILWIGTLCFSAYMLFLVGLSLYNNADKYLSNNYESGDILIMCFLISLAFLGFLEVSILRKRIKRLKIEHDSKDEISDIGNSTL</sequence>
<protein>
    <recommendedName>
        <fullName evidence="4">DUF2975 domain-containing protein</fullName>
    </recommendedName>
</protein>
<evidence type="ECO:0000313" key="3">
    <source>
        <dbReference type="Proteomes" id="UP000002945"/>
    </source>
</evidence>
<feature type="transmembrane region" description="Helical" evidence="1">
    <location>
        <begin position="38"/>
        <end position="58"/>
    </location>
</feature>
<keyword evidence="3" id="KW-1185">Reference proteome</keyword>
<gene>
    <name evidence="2" type="ORF">KAOT1_20742</name>
</gene>
<evidence type="ECO:0008006" key="4">
    <source>
        <dbReference type="Google" id="ProtNLM"/>
    </source>
</evidence>
<evidence type="ECO:0000313" key="2">
    <source>
        <dbReference type="EMBL" id="EDP97629.1"/>
    </source>
</evidence>
<keyword evidence="1" id="KW-0812">Transmembrane</keyword>
<dbReference type="EMBL" id="ABIB01000002">
    <property type="protein sequence ID" value="EDP97629.1"/>
    <property type="molecule type" value="Genomic_DNA"/>
</dbReference>
<dbReference type="STRING" id="391587.KAOT1_20742"/>
<evidence type="ECO:0000256" key="1">
    <source>
        <dbReference type="SAM" id="Phobius"/>
    </source>
</evidence>
<dbReference type="RefSeq" id="WP_007096677.1">
    <property type="nucleotide sequence ID" value="NZ_CP142125.1"/>
</dbReference>